<dbReference type="AlphaFoldDB" id="A0A9P7V1Y9"/>
<keyword evidence="2" id="KW-0732">Signal</keyword>
<feature type="chain" id="PRO_5040155362" evidence="2">
    <location>
        <begin position="26"/>
        <end position="297"/>
    </location>
</feature>
<evidence type="ECO:0000313" key="4">
    <source>
        <dbReference type="Proteomes" id="UP001049176"/>
    </source>
</evidence>
<proteinExistence type="predicted"/>
<sequence>MFAAPALLLGLSARLLLDYVSRSGGEQTFRDYFMMGLWEGVLWCIVKSHDLAIPVAIGIAAKEAIASTFVPNAFQSITSLLGIVVGAVGTDLLSGLIDQPVDKRTSSKSHHSSSRNHRSHGRKARHSQSPRTQANAGDRFRPPRRTVSDITSVDSDSELVGPKATMSPIEREVAALRARASLADSERRRFKEEKKWALADGNVELAKQLKWQAQKYSVLMKSFHREADQKLLEASRSSGLRSRSQLQTIEEYNETTQTTPITSNNGRHRKSSKAEQPVVHVDINPSQVKSAIRVNVR</sequence>
<organism evidence="3 4">
    <name type="scientific">Marasmius oreades</name>
    <name type="common">fairy-ring Marasmius</name>
    <dbReference type="NCBI Taxonomy" id="181124"/>
    <lineage>
        <taxon>Eukaryota</taxon>
        <taxon>Fungi</taxon>
        <taxon>Dikarya</taxon>
        <taxon>Basidiomycota</taxon>
        <taxon>Agaricomycotina</taxon>
        <taxon>Agaricomycetes</taxon>
        <taxon>Agaricomycetidae</taxon>
        <taxon>Agaricales</taxon>
        <taxon>Marasmiineae</taxon>
        <taxon>Marasmiaceae</taxon>
        <taxon>Marasmius</taxon>
    </lineage>
</organism>
<dbReference type="Proteomes" id="UP001049176">
    <property type="component" value="Chromosome 1"/>
</dbReference>
<dbReference type="EMBL" id="CM032181">
    <property type="protein sequence ID" value="KAG7098765.1"/>
    <property type="molecule type" value="Genomic_DNA"/>
</dbReference>
<feature type="region of interest" description="Disordered" evidence="1">
    <location>
        <begin position="249"/>
        <end position="276"/>
    </location>
</feature>
<gene>
    <name evidence="3" type="ORF">E1B28_000674</name>
</gene>
<name>A0A9P7V1Y9_9AGAR</name>
<dbReference type="GeneID" id="66069750"/>
<feature type="signal peptide" evidence="2">
    <location>
        <begin position="1"/>
        <end position="25"/>
    </location>
</feature>
<feature type="region of interest" description="Disordered" evidence="1">
    <location>
        <begin position="102"/>
        <end position="152"/>
    </location>
</feature>
<evidence type="ECO:0000313" key="3">
    <source>
        <dbReference type="EMBL" id="KAG7098765.1"/>
    </source>
</evidence>
<reference evidence="3" key="1">
    <citation type="journal article" date="2021" name="Genome Biol. Evol.">
        <title>The assembled and annotated genome of the fairy-ring fungus Marasmius oreades.</title>
        <authorList>
            <person name="Hiltunen M."/>
            <person name="Ament-Velasquez S.L."/>
            <person name="Johannesson H."/>
        </authorList>
    </citation>
    <scope>NUCLEOTIDE SEQUENCE</scope>
    <source>
        <strain evidence="3">03SP1</strain>
    </source>
</reference>
<evidence type="ECO:0000256" key="1">
    <source>
        <dbReference type="SAM" id="MobiDB-lite"/>
    </source>
</evidence>
<keyword evidence="4" id="KW-1185">Reference proteome</keyword>
<dbReference type="RefSeq" id="XP_043015235.1">
    <property type="nucleotide sequence ID" value="XM_043146532.1"/>
</dbReference>
<feature type="compositionally biased region" description="Basic residues" evidence="1">
    <location>
        <begin position="106"/>
        <end position="128"/>
    </location>
</feature>
<protein>
    <submittedName>
        <fullName evidence="3">Uncharacterized protein</fullName>
    </submittedName>
</protein>
<feature type="compositionally biased region" description="Polar residues" evidence="1">
    <location>
        <begin position="249"/>
        <end position="265"/>
    </location>
</feature>
<evidence type="ECO:0000256" key="2">
    <source>
        <dbReference type="SAM" id="SignalP"/>
    </source>
</evidence>
<accession>A0A9P7V1Y9</accession>
<dbReference type="OrthoDB" id="3246365at2759"/>
<dbReference type="KEGG" id="more:E1B28_000674"/>
<comment type="caution">
    <text evidence="3">The sequence shown here is derived from an EMBL/GenBank/DDBJ whole genome shotgun (WGS) entry which is preliminary data.</text>
</comment>